<evidence type="ECO:0000256" key="3">
    <source>
        <dbReference type="ARBA" id="ARBA00023163"/>
    </source>
</evidence>
<proteinExistence type="predicted"/>
<dbReference type="InterPro" id="IPR008920">
    <property type="entry name" value="TF_FadR/GntR_C"/>
</dbReference>
<dbReference type="InterPro" id="IPR011711">
    <property type="entry name" value="GntR_C"/>
</dbReference>
<dbReference type="InterPro" id="IPR036390">
    <property type="entry name" value="WH_DNA-bd_sf"/>
</dbReference>
<dbReference type="Gene3D" id="1.10.10.10">
    <property type="entry name" value="Winged helix-like DNA-binding domain superfamily/Winged helix DNA-binding domain"/>
    <property type="match status" value="1"/>
</dbReference>
<protein>
    <submittedName>
        <fullName evidence="5">Transcriptional regulator, GntR family</fullName>
    </submittedName>
</protein>
<dbReference type="GO" id="GO:0003677">
    <property type="term" value="F:DNA binding"/>
    <property type="evidence" value="ECO:0007669"/>
    <property type="project" value="UniProtKB-KW"/>
</dbReference>
<keyword evidence="6" id="KW-1185">Reference proteome</keyword>
<dbReference type="Proteomes" id="UP000199435">
    <property type="component" value="Unassembled WGS sequence"/>
</dbReference>
<dbReference type="InterPro" id="IPR036388">
    <property type="entry name" value="WH-like_DNA-bd_sf"/>
</dbReference>
<dbReference type="SMART" id="SM00895">
    <property type="entry name" value="FCD"/>
    <property type="match status" value="1"/>
</dbReference>
<dbReference type="PANTHER" id="PTHR43537">
    <property type="entry name" value="TRANSCRIPTIONAL REGULATOR, GNTR FAMILY"/>
    <property type="match status" value="1"/>
</dbReference>
<dbReference type="GO" id="GO:0003700">
    <property type="term" value="F:DNA-binding transcription factor activity"/>
    <property type="evidence" value="ECO:0007669"/>
    <property type="project" value="InterPro"/>
</dbReference>
<accession>A0A1C3X768</accession>
<dbReference type="AlphaFoldDB" id="A0A1C3X768"/>
<dbReference type="PROSITE" id="PS50949">
    <property type="entry name" value="HTH_GNTR"/>
    <property type="match status" value="1"/>
</dbReference>
<evidence type="ECO:0000256" key="1">
    <source>
        <dbReference type="ARBA" id="ARBA00023015"/>
    </source>
</evidence>
<keyword evidence="3" id="KW-0804">Transcription</keyword>
<evidence type="ECO:0000313" key="6">
    <source>
        <dbReference type="Proteomes" id="UP000199435"/>
    </source>
</evidence>
<dbReference type="Pfam" id="PF00392">
    <property type="entry name" value="GntR"/>
    <property type="match status" value="1"/>
</dbReference>
<dbReference type="SUPFAM" id="SSF46785">
    <property type="entry name" value="Winged helix' DNA-binding domain"/>
    <property type="match status" value="1"/>
</dbReference>
<evidence type="ECO:0000256" key="2">
    <source>
        <dbReference type="ARBA" id="ARBA00023125"/>
    </source>
</evidence>
<evidence type="ECO:0000259" key="4">
    <source>
        <dbReference type="PROSITE" id="PS50949"/>
    </source>
</evidence>
<keyword evidence="1" id="KW-0805">Transcription regulation</keyword>
<dbReference type="OrthoDB" id="7618373at2"/>
<dbReference type="Gene3D" id="1.20.120.530">
    <property type="entry name" value="GntR ligand-binding domain-like"/>
    <property type="match status" value="1"/>
</dbReference>
<organism evidence="5 6">
    <name type="scientific">Rhizobium miluonense</name>
    <dbReference type="NCBI Taxonomy" id="411945"/>
    <lineage>
        <taxon>Bacteria</taxon>
        <taxon>Pseudomonadati</taxon>
        <taxon>Pseudomonadota</taxon>
        <taxon>Alphaproteobacteria</taxon>
        <taxon>Hyphomicrobiales</taxon>
        <taxon>Rhizobiaceae</taxon>
        <taxon>Rhizobium/Agrobacterium group</taxon>
        <taxon>Rhizobium</taxon>
    </lineage>
</organism>
<dbReference type="RefSeq" id="WP_092856027.1">
    <property type="nucleotide sequence ID" value="NZ_FMAH01000063.1"/>
</dbReference>
<feature type="domain" description="HTH gntR-type" evidence="4">
    <location>
        <begin position="14"/>
        <end position="81"/>
    </location>
</feature>
<dbReference type="PANTHER" id="PTHR43537:SF53">
    <property type="entry name" value="HTH-TYPE TRANSCRIPTIONAL REPRESSOR NANR"/>
    <property type="match status" value="1"/>
</dbReference>
<sequence length="238" mass="26129">MAPNSIDKKPRTAVSKSDAVYRTLKRAILDQTLAAGTKLPEDSIGDRLGVSRTIVRQALARLNGEGLIELRPHKGACVAQPSLEDGRNILAVRRVLEAMVVETLIGRLTPQQIRRLEAHVDAEDNARVSNASTSIQLSGEFHILLATLTENDVLLRYVTELVSRSSLILSLYGRPHSPDCAVSEHRELIAALAQADRDKARSLMTDHIEAITTRALLKATPEKDFPDLLTAYAREEGL</sequence>
<gene>
    <name evidence="5" type="ORF">GA0061102_106315</name>
</gene>
<keyword evidence="2" id="KW-0238">DNA-binding</keyword>
<dbReference type="SUPFAM" id="SSF48008">
    <property type="entry name" value="GntR ligand-binding domain-like"/>
    <property type="match status" value="1"/>
</dbReference>
<dbReference type="Pfam" id="PF07729">
    <property type="entry name" value="FCD"/>
    <property type="match status" value="1"/>
</dbReference>
<dbReference type="CDD" id="cd07377">
    <property type="entry name" value="WHTH_GntR"/>
    <property type="match status" value="1"/>
</dbReference>
<evidence type="ECO:0000313" key="5">
    <source>
        <dbReference type="EMBL" id="SCB48112.1"/>
    </source>
</evidence>
<reference evidence="6" key="1">
    <citation type="submission" date="2016-08" db="EMBL/GenBank/DDBJ databases">
        <authorList>
            <person name="Varghese N."/>
            <person name="Submissions Spin"/>
        </authorList>
    </citation>
    <scope>NUCLEOTIDE SEQUENCE [LARGE SCALE GENOMIC DNA]</scope>
    <source>
        <strain evidence="6">HAMBI 2971</strain>
    </source>
</reference>
<dbReference type="SMART" id="SM00345">
    <property type="entry name" value="HTH_GNTR"/>
    <property type="match status" value="1"/>
</dbReference>
<name>A0A1C3X768_9HYPH</name>
<dbReference type="InterPro" id="IPR000524">
    <property type="entry name" value="Tscrpt_reg_HTH_GntR"/>
</dbReference>
<dbReference type="EMBL" id="FMAH01000063">
    <property type="protein sequence ID" value="SCB48112.1"/>
    <property type="molecule type" value="Genomic_DNA"/>
</dbReference>
<dbReference type="STRING" id="411945.GA0061102_106315"/>